<dbReference type="Pfam" id="PF07683">
    <property type="entry name" value="CobW_C"/>
    <property type="match status" value="1"/>
</dbReference>
<keyword evidence="3" id="KW-0143">Chaperone</keyword>
<dbReference type="RefSeq" id="WP_026390500.1">
    <property type="nucleotide sequence ID" value="NZ_LR215048.1"/>
</dbReference>
<dbReference type="SMART" id="SM00833">
    <property type="entry name" value="CobW_C"/>
    <property type="match status" value="1"/>
</dbReference>
<accession>A0A449BDF1</accession>
<evidence type="ECO:0000256" key="2">
    <source>
        <dbReference type="ARBA" id="ARBA00022801"/>
    </source>
</evidence>
<dbReference type="KEGG" id="aaxa:NCTC10138_00826"/>
<keyword evidence="2" id="KW-0378">Hydrolase</keyword>
<reference evidence="7 8" key="1">
    <citation type="submission" date="2019-01" db="EMBL/GenBank/DDBJ databases">
        <authorList>
            <consortium name="Pathogen Informatics"/>
        </authorList>
    </citation>
    <scope>NUCLEOTIDE SEQUENCE [LARGE SCALE GENOMIC DNA]</scope>
    <source>
        <strain evidence="7 8">NCTC10138</strain>
    </source>
</reference>
<evidence type="ECO:0000256" key="4">
    <source>
        <dbReference type="ARBA" id="ARBA00034320"/>
    </source>
</evidence>
<dbReference type="Proteomes" id="UP000289841">
    <property type="component" value="Chromosome"/>
</dbReference>
<dbReference type="InterPro" id="IPR036627">
    <property type="entry name" value="CobW-likC_sf"/>
</dbReference>
<evidence type="ECO:0000259" key="6">
    <source>
        <dbReference type="SMART" id="SM00833"/>
    </source>
</evidence>
<dbReference type="GO" id="GO:0016787">
    <property type="term" value="F:hydrolase activity"/>
    <property type="evidence" value="ECO:0007669"/>
    <property type="project" value="UniProtKB-KW"/>
</dbReference>
<dbReference type="InterPro" id="IPR003495">
    <property type="entry name" value="CobW/HypB/UreG_nucleotide-bd"/>
</dbReference>
<sequence>MSNKKMPVTILNGYLGAGKTTLLNNILNNQDGLKVAVIVNDLAEFNIDSKLVENGTSVTKVNDNLVELSNGCICCTLQSDLLTSLDDLINSKKYDYIIIESSGMTEPIPVAQTIYYGETKDGKLLQEKAFIDSMITVVDAYRLKTEFGLGHDLEHSEHEHHHDHDHHEDEEEQRELAGLLVEQIEFCNIIVLNKVDLVDKEDLEVIKSYIKKIQPYATIIETEYTKFDYKEIINKNLFNLQDVLNNIGWVKELSGEVHHHDHDHAAEYGITSFVYRKRIPFSADRLSKFYQELPVNIVRSKGIIWLESDNQSSYILSQAGKSLKFDIFGSWVANLPKEQQDEYLKNTPSLSTIWDKEYGDRLTELVVIGHNMDEEKVRESLDEALLTDNEFEEIWKAFKK</sequence>
<proteinExistence type="inferred from homology"/>
<protein>
    <submittedName>
        <fullName evidence="7">Uncharacterized GTP-binding protein YjiA</fullName>
    </submittedName>
</protein>
<comment type="similarity">
    <text evidence="4">Belongs to the SIMIBI class G3E GTPase family. ZNG1 subfamily.</text>
</comment>
<dbReference type="Gene3D" id="3.30.1220.10">
    <property type="entry name" value="CobW-like, C-terminal domain"/>
    <property type="match status" value="1"/>
</dbReference>
<name>A0A449BDF1_HAPAX</name>
<dbReference type="EMBL" id="LR215048">
    <property type="protein sequence ID" value="VEU80455.1"/>
    <property type="molecule type" value="Genomic_DNA"/>
</dbReference>
<dbReference type="AlphaFoldDB" id="A0A449BDF1"/>
<dbReference type="InterPro" id="IPR027417">
    <property type="entry name" value="P-loop_NTPase"/>
</dbReference>
<evidence type="ECO:0000256" key="5">
    <source>
        <dbReference type="ARBA" id="ARBA00049117"/>
    </source>
</evidence>
<dbReference type="Pfam" id="PF02492">
    <property type="entry name" value="cobW"/>
    <property type="match status" value="1"/>
</dbReference>
<dbReference type="SUPFAM" id="SSF52540">
    <property type="entry name" value="P-loop containing nucleoside triphosphate hydrolases"/>
    <property type="match status" value="1"/>
</dbReference>
<dbReference type="STRING" id="1278311.GCA_000428705_00949"/>
<dbReference type="PANTHER" id="PTHR43603:SF1">
    <property type="entry name" value="ZINC-REGULATED GTPASE METALLOPROTEIN ACTIVATOR 1"/>
    <property type="match status" value="1"/>
</dbReference>
<dbReference type="GO" id="GO:0000166">
    <property type="term" value="F:nucleotide binding"/>
    <property type="evidence" value="ECO:0007669"/>
    <property type="project" value="UniProtKB-KW"/>
</dbReference>
<keyword evidence="8" id="KW-1185">Reference proteome</keyword>
<evidence type="ECO:0000256" key="3">
    <source>
        <dbReference type="ARBA" id="ARBA00023186"/>
    </source>
</evidence>
<dbReference type="CDD" id="cd03112">
    <property type="entry name" value="CobW-like"/>
    <property type="match status" value="1"/>
</dbReference>
<comment type="catalytic activity">
    <reaction evidence="5">
        <text>GTP + H2O = GDP + phosphate + H(+)</text>
        <dbReference type="Rhea" id="RHEA:19669"/>
        <dbReference type="ChEBI" id="CHEBI:15377"/>
        <dbReference type="ChEBI" id="CHEBI:15378"/>
        <dbReference type="ChEBI" id="CHEBI:37565"/>
        <dbReference type="ChEBI" id="CHEBI:43474"/>
        <dbReference type="ChEBI" id="CHEBI:58189"/>
    </reaction>
    <physiologicalReaction direction="left-to-right" evidence="5">
        <dbReference type="Rhea" id="RHEA:19670"/>
    </physiologicalReaction>
</comment>
<evidence type="ECO:0000313" key="8">
    <source>
        <dbReference type="Proteomes" id="UP000289841"/>
    </source>
</evidence>
<gene>
    <name evidence="7" type="primary">yjiA</name>
    <name evidence="7" type="ORF">NCTC10138_00826</name>
</gene>
<feature type="domain" description="CobW C-terminal" evidence="6">
    <location>
        <begin position="270"/>
        <end position="385"/>
    </location>
</feature>
<dbReference type="InterPro" id="IPR011629">
    <property type="entry name" value="CobW-like_C"/>
</dbReference>
<dbReference type="InterPro" id="IPR051927">
    <property type="entry name" value="Zn_Chap_cDPG_Synth"/>
</dbReference>
<dbReference type="PANTHER" id="PTHR43603">
    <property type="entry name" value="COBW DOMAIN-CONTAINING PROTEIN DDB_G0274527"/>
    <property type="match status" value="1"/>
</dbReference>
<keyword evidence="1" id="KW-0547">Nucleotide-binding</keyword>
<evidence type="ECO:0000313" key="7">
    <source>
        <dbReference type="EMBL" id="VEU80455.1"/>
    </source>
</evidence>
<organism evidence="7 8">
    <name type="scientific">Haploplasma axanthum</name>
    <name type="common">Acholeplasma axanthum</name>
    <dbReference type="NCBI Taxonomy" id="29552"/>
    <lineage>
        <taxon>Bacteria</taxon>
        <taxon>Bacillati</taxon>
        <taxon>Mycoplasmatota</taxon>
        <taxon>Mollicutes</taxon>
        <taxon>Acholeplasmatales</taxon>
        <taxon>Acholeplasmataceae</taxon>
        <taxon>Haploplasma</taxon>
    </lineage>
</organism>
<dbReference type="Gene3D" id="3.40.50.300">
    <property type="entry name" value="P-loop containing nucleotide triphosphate hydrolases"/>
    <property type="match status" value="1"/>
</dbReference>
<evidence type="ECO:0000256" key="1">
    <source>
        <dbReference type="ARBA" id="ARBA00022741"/>
    </source>
</evidence>